<gene>
    <name evidence="2" type="ORF">EV200_102490</name>
</gene>
<dbReference type="EMBL" id="SLWO01000002">
    <property type="protein sequence ID" value="TCO29071.1"/>
    <property type="molecule type" value="Genomic_DNA"/>
</dbReference>
<evidence type="ECO:0000313" key="2">
    <source>
        <dbReference type="EMBL" id="TCO29071.1"/>
    </source>
</evidence>
<keyword evidence="1" id="KW-0472">Membrane</keyword>
<dbReference type="AlphaFoldDB" id="A0A4R2HIF2"/>
<proteinExistence type="predicted"/>
<protein>
    <submittedName>
        <fullName evidence="2">Uncharacterized protein</fullName>
    </submittedName>
</protein>
<evidence type="ECO:0000313" key="3">
    <source>
        <dbReference type="Proteomes" id="UP000295684"/>
    </source>
</evidence>
<keyword evidence="1" id="KW-0812">Transmembrane</keyword>
<accession>A0A4R2HIF2</accession>
<comment type="caution">
    <text evidence="2">The sequence shown here is derived from an EMBL/GenBank/DDBJ whole genome shotgun (WGS) entry which is preliminary data.</text>
</comment>
<sequence length="116" mass="13530">MILIFSHLSIFALPFIINKSYFKRTLIVTPIIFVFTFSILNIGFLALLIPFIIFWGISLSIVNDTHLNFSYKIPGKHKFEGITLFKQAKNKMEFLLCEDRDTEELDTTIYKLSLTF</sequence>
<reference evidence="2 3" key="1">
    <citation type="submission" date="2019-03" db="EMBL/GenBank/DDBJ databases">
        <title>Genomic Encyclopedia of Type Strains, Phase IV (KMG-IV): sequencing the most valuable type-strain genomes for metagenomic binning, comparative biology and taxonomic classification.</title>
        <authorList>
            <person name="Goeker M."/>
        </authorList>
    </citation>
    <scope>NUCLEOTIDE SEQUENCE [LARGE SCALE GENOMIC DNA]</scope>
    <source>
        <strain evidence="2 3">DSM 103236</strain>
    </source>
</reference>
<evidence type="ECO:0000256" key="1">
    <source>
        <dbReference type="SAM" id="Phobius"/>
    </source>
</evidence>
<dbReference type="Proteomes" id="UP000295684">
    <property type="component" value="Unassembled WGS sequence"/>
</dbReference>
<feature type="transmembrane region" description="Helical" evidence="1">
    <location>
        <begin position="28"/>
        <end position="57"/>
    </location>
</feature>
<name>A0A4R2HIF2_9SPHI</name>
<organism evidence="2 3">
    <name type="scientific">Pedobacter psychrotolerans</name>
    <dbReference type="NCBI Taxonomy" id="1843235"/>
    <lineage>
        <taxon>Bacteria</taxon>
        <taxon>Pseudomonadati</taxon>
        <taxon>Bacteroidota</taxon>
        <taxon>Sphingobacteriia</taxon>
        <taxon>Sphingobacteriales</taxon>
        <taxon>Sphingobacteriaceae</taxon>
        <taxon>Pedobacter</taxon>
    </lineage>
</organism>
<keyword evidence="1" id="KW-1133">Transmembrane helix</keyword>